<evidence type="ECO:0000313" key="1">
    <source>
        <dbReference type="Proteomes" id="UP000887574"/>
    </source>
</evidence>
<reference evidence="2" key="1">
    <citation type="submission" date="2022-11" db="UniProtKB">
        <authorList>
            <consortium name="WormBaseParasite"/>
        </authorList>
    </citation>
    <scope>IDENTIFICATION</scope>
</reference>
<keyword evidence="1" id="KW-1185">Reference proteome</keyword>
<proteinExistence type="predicted"/>
<protein>
    <submittedName>
        <fullName evidence="2">Uncharacterized protein</fullName>
    </submittedName>
</protein>
<organism evidence="1 2">
    <name type="scientific">Ditylenchus dipsaci</name>
    <dbReference type="NCBI Taxonomy" id="166011"/>
    <lineage>
        <taxon>Eukaryota</taxon>
        <taxon>Metazoa</taxon>
        <taxon>Ecdysozoa</taxon>
        <taxon>Nematoda</taxon>
        <taxon>Chromadorea</taxon>
        <taxon>Rhabditida</taxon>
        <taxon>Tylenchina</taxon>
        <taxon>Tylenchomorpha</taxon>
        <taxon>Sphaerularioidea</taxon>
        <taxon>Anguinidae</taxon>
        <taxon>Anguininae</taxon>
        <taxon>Ditylenchus</taxon>
    </lineage>
</organism>
<dbReference type="Proteomes" id="UP000887574">
    <property type="component" value="Unplaced"/>
</dbReference>
<dbReference type="WBParaSite" id="jg2318">
    <property type="protein sequence ID" value="jg2318"/>
    <property type="gene ID" value="jg2318"/>
</dbReference>
<sequence length="68" mass="7409">MQANNNINFNALDEALGMDANALMEFMRNAVNLAQAPNVPVMLPRQLDGESTLHQTGSGVAEFNQSYL</sequence>
<name>A0A915DSW5_9BILA</name>
<accession>A0A915DSW5</accession>
<evidence type="ECO:0000313" key="2">
    <source>
        <dbReference type="WBParaSite" id="jg2318"/>
    </source>
</evidence>
<dbReference type="AlphaFoldDB" id="A0A915DSW5"/>